<dbReference type="PANTHER" id="PTHR21243">
    <property type="entry name" value="PROTEIN SCAI"/>
    <property type="match status" value="1"/>
</dbReference>
<evidence type="ECO:0000313" key="2">
    <source>
        <dbReference type="EMBL" id="KAG6486491.1"/>
    </source>
</evidence>
<protein>
    <submittedName>
        <fullName evidence="2">Uncharacterized protein</fullName>
    </submittedName>
</protein>
<accession>A0A8J5FVK7</accession>
<dbReference type="InterPro" id="IPR022709">
    <property type="entry name" value="SCAI"/>
</dbReference>
<organism evidence="2 3">
    <name type="scientific">Zingiber officinale</name>
    <name type="common">Ginger</name>
    <name type="synonym">Amomum zingiber</name>
    <dbReference type="NCBI Taxonomy" id="94328"/>
    <lineage>
        <taxon>Eukaryota</taxon>
        <taxon>Viridiplantae</taxon>
        <taxon>Streptophyta</taxon>
        <taxon>Embryophyta</taxon>
        <taxon>Tracheophyta</taxon>
        <taxon>Spermatophyta</taxon>
        <taxon>Magnoliopsida</taxon>
        <taxon>Liliopsida</taxon>
        <taxon>Zingiberales</taxon>
        <taxon>Zingiberaceae</taxon>
        <taxon>Zingiber</taxon>
    </lineage>
</organism>
<keyword evidence="3" id="KW-1185">Reference proteome</keyword>
<dbReference type="Proteomes" id="UP000734854">
    <property type="component" value="Unassembled WGS sequence"/>
</dbReference>
<evidence type="ECO:0000256" key="1">
    <source>
        <dbReference type="SAM" id="MobiDB-lite"/>
    </source>
</evidence>
<feature type="compositionally biased region" description="Acidic residues" evidence="1">
    <location>
        <begin position="244"/>
        <end position="255"/>
    </location>
</feature>
<dbReference type="GO" id="GO:0006351">
    <property type="term" value="P:DNA-templated transcription"/>
    <property type="evidence" value="ECO:0007669"/>
    <property type="project" value="InterPro"/>
</dbReference>
<proteinExistence type="predicted"/>
<feature type="compositionally biased region" description="Basic and acidic residues" evidence="1">
    <location>
        <begin position="233"/>
        <end position="243"/>
    </location>
</feature>
<comment type="caution">
    <text evidence="2">The sequence shown here is derived from an EMBL/GenBank/DDBJ whole genome shotgun (WGS) entry which is preliminary data.</text>
</comment>
<feature type="region of interest" description="Disordered" evidence="1">
    <location>
        <begin position="233"/>
        <end position="255"/>
    </location>
</feature>
<name>A0A8J5FVK7_ZINOF</name>
<dbReference type="EMBL" id="JACMSC010000015">
    <property type="protein sequence ID" value="KAG6486491.1"/>
    <property type="molecule type" value="Genomic_DNA"/>
</dbReference>
<gene>
    <name evidence="2" type="ORF">ZIOFF_055067</name>
</gene>
<dbReference type="GO" id="GO:0003714">
    <property type="term" value="F:transcription corepressor activity"/>
    <property type="evidence" value="ECO:0007669"/>
    <property type="project" value="InterPro"/>
</dbReference>
<dbReference type="Pfam" id="PF12070">
    <property type="entry name" value="SCAI"/>
    <property type="match status" value="1"/>
</dbReference>
<evidence type="ECO:0000313" key="3">
    <source>
        <dbReference type="Proteomes" id="UP000734854"/>
    </source>
</evidence>
<sequence>MMHGIWMPIVRGASGCGVVAKVGWRRQVIHGAEKGATVAMLLSPCSRPPPQGTTSEFARSQQGSQFTMFLSAPVQAFCFLIGISGANVDKDKYDKAEKLLSFSLSEWERALVTSNDLHPVWIEVLGDPFLRRLLLRLLLDFILYNYYNIAWYSNVCHFRILCCRFIFCRTALALYAPAWHHDEYLPECLPHLPEPVDPNSYISQSAIMKLADTFGIINQFVFSEEILLSKHGDDDSAMERLPETEEDDTTDPDET</sequence>
<reference evidence="2 3" key="1">
    <citation type="submission" date="2020-08" db="EMBL/GenBank/DDBJ databases">
        <title>Plant Genome Project.</title>
        <authorList>
            <person name="Zhang R.-G."/>
        </authorList>
    </citation>
    <scope>NUCLEOTIDE SEQUENCE [LARGE SCALE GENOMIC DNA]</scope>
    <source>
        <tissue evidence="2">Rhizome</tissue>
    </source>
</reference>
<dbReference type="AlphaFoldDB" id="A0A8J5FVK7"/>